<reference evidence="1 2" key="1">
    <citation type="journal article" date="2018" name="Front. Plant Sci.">
        <title>Red Clover (Trifolium pratense) and Zigzag Clover (T. medium) - A Picture of Genomic Similarities and Differences.</title>
        <authorList>
            <person name="Dluhosova J."/>
            <person name="Istvanek J."/>
            <person name="Nedelnik J."/>
            <person name="Repkova J."/>
        </authorList>
    </citation>
    <scope>NUCLEOTIDE SEQUENCE [LARGE SCALE GENOMIC DNA]</scope>
    <source>
        <strain evidence="2">cv. 10/8</strain>
        <tissue evidence="1">Leaf</tissue>
    </source>
</reference>
<feature type="non-terminal residue" evidence="1">
    <location>
        <position position="1"/>
    </location>
</feature>
<accession>A0A392RQK7</accession>
<organism evidence="1 2">
    <name type="scientific">Trifolium medium</name>
    <dbReference type="NCBI Taxonomy" id="97028"/>
    <lineage>
        <taxon>Eukaryota</taxon>
        <taxon>Viridiplantae</taxon>
        <taxon>Streptophyta</taxon>
        <taxon>Embryophyta</taxon>
        <taxon>Tracheophyta</taxon>
        <taxon>Spermatophyta</taxon>
        <taxon>Magnoliopsida</taxon>
        <taxon>eudicotyledons</taxon>
        <taxon>Gunneridae</taxon>
        <taxon>Pentapetalae</taxon>
        <taxon>rosids</taxon>
        <taxon>fabids</taxon>
        <taxon>Fabales</taxon>
        <taxon>Fabaceae</taxon>
        <taxon>Papilionoideae</taxon>
        <taxon>50 kb inversion clade</taxon>
        <taxon>NPAAA clade</taxon>
        <taxon>Hologalegina</taxon>
        <taxon>IRL clade</taxon>
        <taxon>Trifolieae</taxon>
        <taxon>Trifolium</taxon>
    </lineage>
</organism>
<proteinExistence type="predicted"/>
<evidence type="ECO:0000313" key="2">
    <source>
        <dbReference type="Proteomes" id="UP000265520"/>
    </source>
</evidence>
<comment type="caution">
    <text evidence="1">The sequence shown here is derived from an EMBL/GenBank/DDBJ whole genome shotgun (WGS) entry which is preliminary data.</text>
</comment>
<evidence type="ECO:0000313" key="1">
    <source>
        <dbReference type="EMBL" id="MCI38060.1"/>
    </source>
</evidence>
<keyword evidence="2" id="KW-1185">Reference proteome</keyword>
<dbReference type="AlphaFoldDB" id="A0A392RQK7"/>
<protein>
    <submittedName>
        <fullName evidence="1">Uncharacterized protein</fullName>
    </submittedName>
</protein>
<sequence length="53" mass="5495">SGDIFSGRVDVCSGGMEAEGCLSKNGIRSRPLLGSICFGNFIGVPPIYGTFVL</sequence>
<dbReference type="Proteomes" id="UP000265520">
    <property type="component" value="Unassembled WGS sequence"/>
</dbReference>
<name>A0A392RQK7_9FABA</name>
<dbReference type="EMBL" id="LXQA010251516">
    <property type="protein sequence ID" value="MCI38060.1"/>
    <property type="molecule type" value="Genomic_DNA"/>
</dbReference>